<dbReference type="EMBL" id="LR798216">
    <property type="protein sequence ID" value="CAB5194443.1"/>
    <property type="molecule type" value="Genomic_DNA"/>
</dbReference>
<sequence length="199" mass="23066">MKFVKNNILFIAVILLVLWLYFFVKPTYIPPNGKQFDTSQYKKIVEIHDTTYKKVYINTYKKGNDIPFYIIDSVQVRIHDTLYVLNDYYKVKAYSDTIKKDSNIFVVNDTISQNRIISRGFKANLTEKTIIKREYYASKPTNTLYWGIRGSYSPLNGLEVLSPSLMLGVKNKALIGFSVDINKNYNIGYSGSIYFKIGK</sequence>
<accession>A0A6J7WFS5</accession>
<evidence type="ECO:0000313" key="2">
    <source>
        <dbReference type="EMBL" id="CAB5194443.1"/>
    </source>
</evidence>
<name>A0A6J7WFS5_9CAUD</name>
<keyword evidence="1" id="KW-1133">Transmembrane helix</keyword>
<gene>
    <name evidence="2" type="ORF">UFOVP174_4</name>
</gene>
<protein>
    <submittedName>
        <fullName evidence="2">Uncharacterized protein</fullName>
    </submittedName>
</protein>
<keyword evidence="1" id="KW-0812">Transmembrane</keyword>
<proteinExistence type="predicted"/>
<reference evidence="2" key="1">
    <citation type="submission" date="2020-05" db="EMBL/GenBank/DDBJ databases">
        <authorList>
            <person name="Chiriac C."/>
            <person name="Salcher M."/>
            <person name="Ghai R."/>
            <person name="Kavagutti S V."/>
        </authorList>
    </citation>
    <scope>NUCLEOTIDE SEQUENCE</scope>
</reference>
<keyword evidence="1" id="KW-0472">Membrane</keyword>
<evidence type="ECO:0000256" key="1">
    <source>
        <dbReference type="SAM" id="Phobius"/>
    </source>
</evidence>
<organism evidence="2">
    <name type="scientific">uncultured Caudovirales phage</name>
    <dbReference type="NCBI Taxonomy" id="2100421"/>
    <lineage>
        <taxon>Viruses</taxon>
        <taxon>Duplodnaviria</taxon>
        <taxon>Heunggongvirae</taxon>
        <taxon>Uroviricota</taxon>
        <taxon>Caudoviricetes</taxon>
        <taxon>Peduoviridae</taxon>
        <taxon>Maltschvirus</taxon>
        <taxon>Maltschvirus maltsch</taxon>
    </lineage>
</organism>
<feature type="transmembrane region" description="Helical" evidence="1">
    <location>
        <begin position="7"/>
        <end position="24"/>
    </location>
</feature>